<keyword evidence="2" id="KW-1185">Reference proteome</keyword>
<dbReference type="EMBL" id="JANAKD010000260">
    <property type="protein sequence ID" value="KAJ3495644.1"/>
    <property type="molecule type" value="Genomic_DNA"/>
</dbReference>
<organism evidence="1 2">
    <name type="scientific">Lecanicillium saksenae</name>
    <dbReference type="NCBI Taxonomy" id="468837"/>
    <lineage>
        <taxon>Eukaryota</taxon>
        <taxon>Fungi</taxon>
        <taxon>Dikarya</taxon>
        <taxon>Ascomycota</taxon>
        <taxon>Pezizomycotina</taxon>
        <taxon>Sordariomycetes</taxon>
        <taxon>Hypocreomycetidae</taxon>
        <taxon>Hypocreales</taxon>
        <taxon>Cordycipitaceae</taxon>
        <taxon>Lecanicillium</taxon>
    </lineage>
</organism>
<sequence>MDLEPAAVSPGHDGSSRRNIRRPRAKIPLACEPCRNRKSRCDGVRPVCTRCQRRGLAREECVYRDDASHSAQTTSITALQDRVAELEDIIRNSNNTQHIRKPPLSSTQPADRQSAITHIVNQHRHTPNRRRSDVYHHSPALPAGPSDYSPSPAEQRRGTESIHLRQPLASYEPLPEVADVTAMGTVVSETGLTDKPGAEAHTFYGTSSAAAFIREACKSIDRSPASGESAQNNNNLGRHPATPVQQQRQASAFQRSGKAAYSLSLPPRSLADQLINCFFERVYHLYPFFDRATFEAAYRRLWEPESTLPASATNSGDIGLGNALQCGTDSMVFHCALNSIFALACHFHDLPSADREPTSDMFFEKTKAFLGIGLIEQNNLSVVQTLLIVALYLQSTAFPDRCWNSVGIACRLAQGLGLHIDDDHGKGSSLEAEVRRRTWYCCVILDMSPTSCLEYHDIGDFECPTADDKICFFVQTYRLSLILERILRAIYQPHREKHHRDCRDSMGLSGDVPYGCSTFPELDKRKSEASDGVNSYALAFSVAKKRSSWTILSCSGASSPIPGDGSSSLIKSSFASECCKHCVTYSMKLISLTHESFLTQHTTSWWWNALYSFTCGFVFILALSCPPVRTLLDAHAVEQSWKQCQTILENLSVASLSVQKSLHLLRRLYDGMVTNNQDVNNIPASSHPGDATNAASEMSMNADRFTNTDDIFADTIDTDMIETLFDSLGSGVAFGDDMMS</sequence>
<proteinExistence type="predicted"/>
<dbReference type="Proteomes" id="UP001148737">
    <property type="component" value="Unassembled WGS sequence"/>
</dbReference>
<gene>
    <name evidence="1" type="ORF">NLG97_g3247</name>
</gene>
<evidence type="ECO:0000313" key="2">
    <source>
        <dbReference type="Proteomes" id="UP001148737"/>
    </source>
</evidence>
<protein>
    <submittedName>
        <fullName evidence="1">Uncharacterized protein</fullName>
    </submittedName>
</protein>
<name>A0ACC1QYV0_9HYPO</name>
<accession>A0ACC1QYV0</accession>
<reference evidence="1" key="1">
    <citation type="submission" date="2022-07" db="EMBL/GenBank/DDBJ databases">
        <title>Genome Sequence of Lecanicillium saksenae.</title>
        <authorList>
            <person name="Buettner E."/>
        </authorList>
    </citation>
    <scope>NUCLEOTIDE SEQUENCE</scope>
    <source>
        <strain evidence="1">VT-O1</strain>
    </source>
</reference>
<comment type="caution">
    <text evidence="1">The sequence shown here is derived from an EMBL/GenBank/DDBJ whole genome shotgun (WGS) entry which is preliminary data.</text>
</comment>
<evidence type="ECO:0000313" key="1">
    <source>
        <dbReference type="EMBL" id="KAJ3495644.1"/>
    </source>
</evidence>